<dbReference type="PANTHER" id="PTHR43649:SF33">
    <property type="entry name" value="POLYGALACTURONAN_RHAMNOGALACTURONAN-BINDING PROTEIN YTCQ"/>
    <property type="match status" value="1"/>
</dbReference>
<keyword evidence="1" id="KW-1003">Cell membrane</keyword>
<keyword evidence="2 6" id="KW-0732">Signal</keyword>
<evidence type="ECO:0000313" key="7">
    <source>
        <dbReference type="EMBL" id="RAW17859.1"/>
    </source>
</evidence>
<dbReference type="AlphaFoldDB" id="A0A329R1M5"/>
<feature type="chain" id="PRO_5039027812" description="Sugar ABC transporter substrate-binding protein" evidence="6">
    <location>
        <begin position="22"/>
        <end position="443"/>
    </location>
</feature>
<keyword evidence="3" id="KW-0472">Membrane</keyword>
<evidence type="ECO:0000256" key="1">
    <source>
        <dbReference type="ARBA" id="ARBA00022475"/>
    </source>
</evidence>
<evidence type="ECO:0000256" key="5">
    <source>
        <dbReference type="ARBA" id="ARBA00023288"/>
    </source>
</evidence>
<dbReference type="OrthoDB" id="9780991at2"/>
<dbReference type="EMBL" id="QMIG01000002">
    <property type="protein sequence ID" value="RAW17859.1"/>
    <property type="molecule type" value="Genomic_DNA"/>
</dbReference>
<feature type="signal peptide" evidence="6">
    <location>
        <begin position="1"/>
        <end position="21"/>
    </location>
</feature>
<evidence type="ECO:0000256" key="3">
    <source>
        <dbReference type="ARBA" id="ARBA00023136"/>
    </source>
</evidence>
<dbReference type="Gene3D" id="3.40.190.10">
    <property type="entry name" value="Periplasmic binding protein-like II"/>
    <property type="match status" value="2"/>
</dbReference>
<dbReference type="InterPro" id="IPR006059">
    <property type="entry name" value="SBP"/>
</dbReference>
<reference evidence="7 8" key="1">
    <citation type="submission" date="2018-06" db="EMBL/GenBank/DDBJ databases">
        <title>Phytoactinopolyspora halophila sp. nov., a novel halophilic actinomycete isolated from a saline soil in China.</title>
        <authorList>
            <person name="Tang S.-K."/>
        </authorList>
    </citation>
    <scope>NUCLEOTIDE SEQUENCE [LARGE SCALE GENOMIC DNA]</scope>
    <source>
        <strain evidence="7 8">YIM 96934</strain>
    </source>
</reference>
<sequence>MTVRPWWQTAACVAAAGMTLAACGGNGDSAADSGVADGEYEPSGTISLLAQKHPWTAAIEPYIPEFEEETGITVEVQTFAEEQARDRHLTQLQSGSTDFDVFMSLKSREGQMYADAGFYEPLDPWLEDTEATPDDWDRDDFKQAPWEGEAFNGEQLGLPIIVEGPVVFYRKDLFEEHGIERPKSQDELIDAAAAIEDATQDSVTGVTIRGLAPALPYTFGPFFHGTGLEWLDDDGAPNFDEPEAVEAIERYVALARDHGPEGVLNYSFTQSSQLFAQGHAGMSVESSNEISSVIDPEDSTVAEDVGVMPTPPGPGGQHPTVLQWGISMSPYSENQDAAWEFMKWATSPEMQLQLAMDGIASPRASTWESEEFQETLDRPALTEWAEALDVIQTDGHPEVAPPGENQPEIRQIIGDGVGQVIAGNMDAAEAAQQIQSELETVLG</sequence>
<evidence type="ECO:0000313" key="8">
    <source>
        <dbReference type="Proteomes" id="UP000250462"/>
    </source>
</evidence>
<protein>
    <recommendedName>
        <fullName evidence="9">Sugar ABC transporter substrate-binding protein</fullName>
    </recommendedName>
</protein>
<evidence type="ECO:0000256" key="6">
    <source>
        <dbReference type="SAM" id="SignalP"/>
    </source>
</evidence>
<evidence type="ECO:0000256" key="4">
    <source>
        <dbReference type="ARBA" id="ARBA00023139"/>
    </source>
</evidence>
<keyword evidence="5" id="KW-0449">Lipoprotein</keyword>
<organism evidence="7 8">
    <name type="scientific">Phytoactinopolyspora halophila</name>
    <dbReference type="NCBI Taxonomy" id="1981511"/>
    <lineage>
        <taxon>Bacteria</taxon>
        <taxon>Bacillati</taxon>
        <taxon>Actinomycetota</taxon>
        <taxon>Actinomycetes</taxon>
        <taxon>Jiangellales</taxon>
        <taxon>Jiangellaceae</taxon>
        <taxon>Phytoactinopolyspora</taxon>
    </lineage>
</organism>
<name>A0A329R1M5_9ACTN</name>
<keyword evidence="4" id="KW-0564">Palmitate</keyword>
<accession>A0A329R1M5</accession>
<gene>
    <name evidence="7" type="ORF">DPM12_03125</name>
</gene>
<dbReference type="SUPFAM" id="SSF53850">
    <property type="entry name" value="Periplasmic binding protein-like II"/>
    <property type="match status" value="1"/>
</dbReference>
<dbReference type="PROSITE" id="PS51257">
    <property type="entry name" value="PROKAR_LIPOPROTEIN"/>
    <property type="match status" value="1"/>
</dbReference>
<dbReference type="InterPro" id="IPR050490">
    <property type="entry name" value="Bact_solute-bd_prot1"/>
</dbReference>
<proteinExistence type="predicted"/>
<dbReference type="CDD" id="cd13585">
    <property type="entry name" value="PBP2_TMBP_like"/>
    <property type="match status" value="1"/>
</dbReference>
<dbReference type="RefSeq" id="WP_112256818.1">
    <property type="nucleotide sequence ID" value="NZ_QMIG01000002.1"/>
</dbReference>
<dbReference type="Pfam" id="PF01547">
    <property type="entry name" value="SBP_bac_1"/>
    <property type="match status" value="1"/>
</dbReference>
<dbReference type="PANTHER" id="PTHR43649">
    <property type="entry name" value="ARABINOSE-BINDING PROTEIN-RELATED"/>
    <property type="match status" value="1"/>
</dbReference>
<comment type="caution">
    <text evidence="7">The sequence shown here is derived from an EMBL/GenBank/DDBJ whole genome shotgun (WGS) entry which is preliminary data.</text>
</comment>
<keyword evidence="8" id="KW-1185">Reference proteome</keyword>
<evidence type="ECO:0008006" key="9">
    <source>
        <dbReference type="Google" id="ProtNLM"/>
    </source>
</evidence>
<evidence type="ECO:0000256" key="2">
    <source>
        <dbReference type="ARBA" id="ARBA00022729"/>
    </source>
</evidence>
<dbReference type="Proteomes" id="UP000250462">
    <property type="component" value="Unassembled WGS sequence"/>
</dbReference>